<feature type="transmembrane region" description="Helical" evidence="9">
    <location>
        <begin position="265"/>
        <end position="290"/>
    </location>
</feature>
<evidence type="ECO:0000313" key="11">
    <source>
        <dbReference type="EMBL" id="MFB5188766.1"/>
    </source>
</evidence>
<dbReference type="RefSeq" id="WP_275475604.1">
    <property type="nucleotide sequence ID" value="NZ_CP162940.1"/>
</dbReference>
<evidence type="ECO:0000256" key="7">
    <source>
        <dbReference type="ARBA" id="ARBA00022989"/>
    </source>
</evidence>
<dbReference type="Pfam" id="PF00528">
    <property type="entry name" value="BPD_transp_1"/>
    <property type="match status" value="1"/>
</dbReference>
<gene>
    <name evidence="11" type="ORF">KKP3000_001199</name>
</gene>
<keyword evidence="12" id="KW-1185">Reference proteome</keyword>
<proteinExistence type="inferred from homology"/>
<dbReference type="Gene3D" id="1.10.3720.10">
    <property type="entry name" value="MetI-like"/>
    <property type="match status" value="1"/>
</dbReference>
<dbReference type="PANTHER" id="PTHR32243:SF50">
    <property type="entry name" value="MALTOSE_MALTODEXTRIN TRANSPORT SYSTEM PERMEASE PROTEIN MALG"/>
    <property type="match status" value="1"/>
</dbReference>
<dbReference type="EMBL" id="JBDXSU010000001">
    <property type="protein sequence ID" value="MFB5188766.1"/>
    <property type="molecule type" value="Genomic_DNA"/>
</dbReference>
<keyword evidence="7 9" id="KW-1133">Transmembrane helix</keyword>
<dbReference type="InterPro" id="IPR035906">
    <property type="entry name" value="MetI-like_sf"/>
</dbReference>
<evidence type="ECO:0000256" key="8">
    <source>
        <dbReference type="ARBA" id="ARBA00023136"/>
    </source>
</evidence>
<keyword evidence="3 9" id="KW-0813">Transport</keyword>
<protein>
    <submittedName>
        <fullName evidence="11">Carbohydrate ABC transporter permease</fullName>
    </submittedName>
</protein>
<sequence>MKKLQKTSTDIIPTGYLWTGLILLFLFSVLPFIYMIGSSFSSQLELNEGHLFPHHPTLINYQQLFSNSGPYVSELRAAMGNSLEVSILTTVISLIFGCFAAYAFARIRFPFRMTGLFAILSMQVLPSVSIVVPLYMLFRTGFSIPIPFTNLSFQLTGPLLDTPWALIIAYCSGTIPYVVWMVTGYFSVVPKELEESAYVDGCGRLGTMFRIILPLSIPGLAATFIFSVLNNFDEFMFANAFTTTYNSKTIPIFIAELVGKHSLPWGLMTAAGVVATIPFVILSMICYRWIVTGVTAGAVKG</sequence>
<feature type="domain" description="ABC transmembrane type-1" evidence="10">
    <location>
        <begin position="79"/>
        <end position="286"/>
    </location>
</feature>
<comment type="caution">
    <text evidence="11">The sequence shown here is derived from an EMBL/GenBank/DDBJ whole genome shotgun (WGS) entry which is preliminary data.</text>
</comment>
<reference evidence="11 12" key="1">
    <citation type="journal article" date="2024" name="Int. J. Mol. Sci.">
        <title>Exploration of Alicyclobacillus spp. Genome in Search of Antibiotic Resistance.</title>
        <authorList>
            <person name="Bucka-Kolendo J."/>
            <person name="Kiousi D.E."/>
            <person name="Dekowska A."/>
            <person name="Mikolajczuk-Szczyrba A."/>
            <person name="Karadedos D.M."/>
            <person name="Michael P."/>
            <person name="Galanis A."/>
            <person name="Sokolowska B."/>
        </authorList>
    </citation>
    <scope>NUCLEOTIDE SEQUENCE [LARGE SCALE GENOMIC DNA]</scope>
    <source>
        <strain evidence="11 12">KKP 3000</strain>
    </source>
</reference>
<feature type="transmembrane region" description="Helical" evidence="9">
    <location>
        <begin position="164"/>
        <end position="188"/>
    </location>
</feature>
<dbReference type="CDD" id="cd06261">
    <property type="entry name" value="TM_PBP2"/>
    <property type="match status" value="1"/>
</dbReference>
<evidence type="ECO:0000256" key="4">
    <source>
        <dbReference type="ARBA" id="ARBA00022475"/>
    </source>
</evidence>
<feature type="transmembrane region" description="Helical" evidence="9">
    <location>
        <begin position="116"/>
        <end position="138"/>
    </location>
</feature>
<keyword evidence="8 9" id="KW-0472">Membrane</keyword>
<dbReference type="PROSITE" id="PS50928">
    <property type="entry name" value="ABC_TM1"/>
    <property type="match status" value="1"/>
</dbReference>
<keyword evidence="5" id="KW-0762">Sugar transport</keyword>
<dbReference type="SUPFAM" id="SSF161098">
    <property type="entry name" value="MetI-like"/>
    <property type="match status" value="1"/>
</dbReference>
<comment type="subcellular location">
    <subcellularLocation>
        <location evidence="1 9">Cell membrane</location>
        <topology evidence="1 9">Multi-pass membrane protein</topology>
    </subcellularLocation>
</comment>
<feature type="transmembrane region" description="Helical" evidence="9">
    <location>
        <begin position="85"/>
        <end position="104"/>
    </location>
</feature>
<organism evidence="11 12">
    <name type="scientific">Alicyclobacillus fastidiosus</name>
    <dbReference type="NCBI Taxonomy" id="392011"/>
    <lineage>
        <taxon>Bacteria</taxon>
        <taxon>Bacillati</taxon>
        <taxon>Bacillota</taxon>
        <taxon>Bacilli</taxon>
        <taxon>Bacillales</taxon>
        <taxon>Alicyclobacillaceae</taxon>
        <taxon>Alicyclobacillus</taxon>
    </lineage>
</organism>
<dbReference type="InterPro" id="IPR050901">
    <property type="entry name" value="BP-dep_ABC_trans_perm"/>
</dbReference>
<evidence type="ECO:0000256" key="5">
    <source>
        <dbReference type="ARBA" id="ARBA00022597"/>
    </source>
</evidence>
<evidence type="ECO:0000259" key="10">
    <source>
        <dbReference type="PROSITE" id="PS50928"/>
    </source>
</evidence>
<evidence type="ECO:0000256" key="1">
    <source>
        <dbReference type="ARBA" id="ARBA00004651"/>
    </source>
</evidence>
<keyword evidence="4" id="KW-1003">Cell membrane</keyword>
<evidence type="ECO:0000256" key="2">
    <source>
        <dbReference type="ARBA" id="ARBA00009047"/>
    </source>
</evidence>
<evidence type="ECO:0000256" key="9">
    <source>
        <dbReference type="RuleBase" id="RU363032"/>
    </source>
</evidence>
<name>A0ABV5A8Y3_9BACL</name>
<dbReference type="PANTHER" id="PTHR32243">
    <property type="entry name" value="MALTOSE TRANSPORT SYSTEM PERMEASE-RELATED"/>
    <property type="match status" value="1"/>
</dbReference>
<comment type="similarity">
    <text evidence="2">Belongs to the binding-protein-dependent transport system permease family. MalFG subfamily.</text>
</comment>
<feature type="transmembrane region" description="Helical" evidence="9">
    <location>
        <begin position="12"/>
        <end position="36"/>
    </location>
</feature>
<evidence type="ECO:0000256" key="3">
    <source>
        <dbReference type="ARBA" id="ARBA00022448"/>
    </source>
</evidence>
<evidence type="ECO:0000256" key="6">
    <source>
        <dbReference type="ARBA" id="ARBA00022692"/>
    </source>
</evidence>
<accession>A0ABV5A8Y3</accession>
<feature type="transmembrane region" description="Helical" evidence="9">
    <location>
        <begin position="209"/>
        <end position="229"/>
    </location>
</feature>
<keyword evidence="6 9" id="KW-0812">Transmembrane</keyword>
<evidence type="ECO:0000313" key="12">
    <source>
        <dbReference type="Proteomes" id="UP001579974"/>
    </source>
</evidence>
<dbReference type="Proteomes" id="UP001579974">
    <property type="component" value="Unassembled WGS sequence"/>
</dbReference>
<dbReference type="InterPro" id="IPR000515">
    <property type="entry name" value="MetI-like"/>
</dbReference>